<evidence type="ECO:0000313" key="3">
    <source>
        <dbReference type="Proteomes" id="UP001287356"/>
    </source>
</evidence>
<feature type="region of interest" description="Disordered" evidence="1">
    <location>
        <begin position="144"/>
        <end position="176"/>
    </location>
</feature>
<name>A0AAE0TU31_9PEZI</name>
<organism evidence="2 3">
    <name type="scientific">Lasiosphaeria ovina</name>
    <dbReference type="NCBI Taxonomy" id="92902"/>
    <lineage>
        <taxon>Eukaryota</taxon>
        <taxon>Fungi</taxon>
        <taxon>Dikarya</taxon>
        <taxon>Ascomycota</taxon>
        <taxon>Pezizomycotina</taxon>
        <taxon>Sordariomycetes</taxon>
        <taxon>Sordariomycetidae</taxon>
        <taxon>Sordariales</taxon>
        <taxon>Lasiosphaeriaceae</taxon>
        <taxon>Lasiosphaeria</taxon>
    </lineage>
</organism>
<feature type="region of interest" description="Disordered" evidence="1">
    <location>
        <begin position="183"/>
        <end position="202"/>
    </location>
</feature>
<dbReference type="EMBL" id="JAULSN010000002">
    <property type="protein sequence ID" value="KAK3380167.1"/>
    <property type="molecule type" value="Genomic_DNA"/>
</dbReference>
<reference evidence="2" key="1">
    <citation type="journal article" date="2023" name="Mol. Phylogenet. Evol.">
        <title>Genome-scale phylogeny and comparative genomics of the fungal order Sordariales.</title>
        <authorList>
            <person name="Hensen N."/>
            <person name="Bonometti L."/>
            <person name="Westerberg I."/>
            <person name="Brannstrom I.O."/>
            <person name="Guillou S."/>
            <person name="Cros-Aarteil S."/>
            <person name="Calhoun S."/>
            <person name="Haridas S."/>
            <person name="Kuo A."/>
            <person name="Mondo S."/>
            <person name="Pangilinan J."/>
            <person name="Riley R."/>
            <person name="LaButti K."/>
            <person name="Andreopoulos B."/>
            <person name="Lipzen A."/>
            <person name="Chen C."/>
            <person name="Yan M."/>
            <person name="Daum C."/>
            <person name="Ng V."/>
            <person name="Clum A."/>
            <person name="Steindorff A."/>
            <person name="Ohm R.A."/>
            <person name="Martin F."/>
            <person name="Silar P."/>
            <person name="Natvig D.O."/>
            <person name="Lalanne C."/>
            <person name="Gautier V."/>
            <person name="Ament-Velasquez S.L."/>
            <person name="Kruys A."/>
            <person name="Hutchinson M.I."/>
            <person name="Powell A.J."/>
            <person name="Barry K."/>
            <person name="Miller A.N."/>
            <person name="Grigoriev I.V."/>
            <person name="Debuchy R."/>
            <person name="Gladieux P."/>
            <person name="Hiltunen Thoren M."/>
            <person name="Johannesson H."/>
        </authorList>
    </citation>
    <scope>NUCLEOTIDE SEQUENCE</scope>
    <source>
        <strain evidence="2">CBS 958.72</strain>
    </source>
</reference>
<gene>
    <name evidence="2" type="ORF">B0T24DRAFT_184887</name>
</gene>
<evidence type="ECO:0000313" key="2">
    <source>
        <dbReference type="EMBL" id="KAK3380167.1"/>
    </source>
</evidence>
<accession>A0AAE0TU31</accession>
<dbReference type="Proteomes" id="UP001287356">
    <property type="component" value="Unassembled WGS sequence"/>
</dbReference>
<keyword evidence="3" id="KW-1185">Reference proteome</keyword>
<evidence type="ECO:0000256" key="1">
    <source>
        <dbReference type="SAM" id="MobiDB-lite"/>
    </source>
</evidence>
<reference evidence="2" key="2">
    <citation type="submission" date="2023-06" db="EMBL/GenBank/DDBJ databases">
        <authorList>
            <consortium name="Lawrence Berkeley National Laboratory"/>
            <person name="Haridas S."/>
            <person name="Hensen N."/>
            <person name="Bonometti L."/>
            <person name="Westerberg I."/>
            <person name="Brannstrom I.O."/>
            <person name="Guillou S."/>
            <person name="Cros-Aarteil S."/>
            <person name="Calhoun S."/>
            <person name="Kuo A."/>
            <person name="Mondo S."/>
            <person name="Pangilinan J."/>
            <person name="Riley R."/>
            <person name="Labutti K."/>
            <person name="Andreopoulos B."/>
            <person name="Lipzen A."/>
            <person name="Chen C."/>
            <person name="Yanf M."/>
            <person name="Daum C."/>
            <person name="Ng V."/>
            <person name="Clum A."/>
            <person name="Steindorff A."/>
            <person name="Ohm R."/>
            <person name="Martin F."/>
            <person name="Silar P."/>
            <person name="Natvig D."/>
            <person name="Lalanne C."/>
            <person name="Gautier V."/>
            <person name="Ament-Velasquez S.L."/>
            <person name="Kruys A."/>
            <person name="Hutchinson M.I."/>
            <person name="Powell A.J."/>
            <person name="Barry K."/>
            <person name="Miller A.N."/>
            <person name="Grigoriev I.V."/>
            <person name="Debuchy R."/>
            <person name="Gladieux P."/>
            <person name="Thoren M.H."/>
            <person name="Johannesson H."/>
        </authorList>
    </citation>
    <scope>NUCLEOTIDE SEQUENCE</scope>
    <source>
        <strain evidence="2">CBS 958.72</strain>
    </source>
</reference>
<comment type="caution">
    <text evidence="2">The sequence shown here is derived from an EMBL/GenBank/DDBJ whole genome shotgun (WGS) entry which is preliminary data.</text>
</comment>
<protein>
    <submittedName>
        <fullName evidence="2">Uncharacterized protein</fullName>
    </submittedName>
</protein>
<sequence>MAGLNIAYIAARCYSLFSFSFSFSFSHSHSFSSNSARGYIITARDCRFSILSTLARKAERCEDIVKLPRSNSQVVRKMTKGMGSREVISLLRSILRIPFISPSHRRRRLGRRKYWIILITHPGKETHTPTVILGRMKSRKTHTPIHTSTQAHTQPCTAEEKGGFPQNSPSISYHERNKPNIFSFSHIQSHPPRIHLQGAHHP</sequence>
<feature type="compositionally biased region" description="Polar residues" evidence="1">
    <location>
        <begin position="144"/>
        <end position="156"/>
    </location>
</feature>
<dbReference type="AlphaFoldDB" id="A0AAE0TU31"/>
<proteinExistence type="predicted"/>